<dbReference type="EMBL" id="JACOOL010000005">
    <property type="protein sequence ID" value="MBC5636769.1"/>
    <property type="molecule type" value="Genomic_DNA"/>
</dbReference>
<proteinExistence type="predicted"/>
<evidence type="ECO:0000313" key="1">
    <source>
        <dbReference type="EMBL" id="MBC5636769.1"/>
    </source>
</evidence>
<gene>
    <name evidence="1" type="ORF">H8S33_08070</name>
</gene>
<keyword evidence="2" id="KW-1185">Reference proteome</keyword>
<sequence>MKEYYYDKLLNIHTTGKRVASNHINHYYPYEPTPYQALEVLFGQYEVKSADQFVDFGCGLGRMNFFIHHHYHTKATGIEMNEAFYHRAIENLESYRKKARKSTDNISFKHCLAEDYEISEADNRFYFFNPFSIHIFQRVINRILLSVEAFPRKVDIILYYPSKEYIFYLENQTVFQLEQEIGLPYENNPNERFLVYRWNNEE</sequence>
<reference evidence="1" key="1">
    <citation type="submission" date="2020-08" db="EMBL/GenBank/DDBJ databases">
        <title>Genome public.</title>
        <authorList>
            <person name="Liu C."/>
            <person name="Sun Q."/>
        </authorList>
    </citation>
    <scope>NUCLEOTIDE SEQUENCE</scope>
    <source>
        <strain evidence="1">BX22</strain>
    </source>
</reference>
<keyword evidence="1" id="KW-0808">Transferase</keyword>
<comment type="caution">
    <text evidence="1">The sequence shown here is derived from an EMBL/GenBank/DDBJ whole genome shotgun (WGS) entry which is preliminary data.</text>
</comment>
<dbReference type="CDD" id="cd02440">
    <property type="entry name" value="AdoMet_MTases"/>
    <property type="match status" value="1"/>
</dbReference>
<keyword evidence="1" id="KW-0489">Methyltransferase</keyword>
<dbReference type="Gene3D" id="3.40.50.150">
    <property type="entry name" value="Vaccinia Virus protein VP39"/>
    <property type="match status" value="1"/>
</dbReference>
<evidence type="ECO:0000313" key="2">
    <source>
        <dbReference type="Proteomes" id="UP000637359"/>
    </source>
</evidence>
<dbReference type="RefSeq" id="WP_186869484.1">
    <property type="nucleotide sequence ID" value="NZ_JACOOL010000005.1"/>
</dbReference>
<protein>
    <submittedName>
        <fullName evidence="1">Class I SAM-dependent methyltransferase</fullName>
    </submittedName>
</protein>
<name>A0A923RHT2_9BACI</name>
<dbReference type="GO" id="GO:0032259">
    <property type="term" value="P:methylation"/>
    <property type="evidence" value="ECO:0007669"/>
    <property type="project" value="UniProtKB-KW"/>
</dbReference>
<dbReference type="Proteomes" id="UP000637359">
    <property type="component" value="Unassembled WGS sequence"/>
</dbReference>
<dbReference type="InterPro" id="IPR029063">
    <property type="entry name" value="SAM-dependent_MTases_sf"/>
</dbReference>
<dbReference type="AlphaFoldDB" id="A0A923RHT2"/>
<organism evidence="1 2">
    <name type="scientific">Ornithinibacillus hominis</name>
    <dbReference type="NCBI Taxonomy" id="2763055"/>
    <lineage>
        <taxon>Bacteria</taxon>
        <taxon>Bacillati</taxon>
        <taxon>Bacillota</taxon>
        <taxon>Bacilli</taxon>
        <taxon>Bacillales</taxon>
        <taxon>Bacillaceae</taxon>
        <taxon>Ornithinibacillus</taxon>
    </lineage>
</organism>
<dbReference type="GO" id="GO:0008168">
    <property type="term" value="F:methyltransferase activity"/>
    <property type="evidence" value="ECO:0007669"/>
    <property type="project" value="UniProtKB-KW"/>
</dbReference>
<accession>A0A923RHT2</accession>
<dbReference type="SUPFAM" id="SSF53335">
    <property type="entry name" value="S-adenosyl-L-methionine-dependent methyltransferases"/>
    <property type="match status" value="1"/>
</dbReference>